<organism evidence="6 7">
    <name type="scientific">Azospirillum brasilense</name>
    <dbReference type="NCBI Taxonomy" id="192"/>
    <lineage>
        <taxon>Bacteria</taxon>
        <taxon>Pseudomonadati</taxon>
        <taxon>Pseudomonadota</taxon>
        <taxon>Alphaproteobacteria</taxon>
        <taxon>Rhodospirillales</taxon>
        <taxon>Azospirillaceae</taxon>
        <taxon>Azospirillum</taxon>
    </lineage>
</organism>
<keyword evidence="4" id="KW-0812">Transmembrane</keyword>
<evidence type="ECO:0000259" key="5">
    <source>
        <dbReference type="Pfam" id="PF01145"/>
    </source>
</evidence>
<reference evidence="6 7" key="1">
    <citation type="submission" date="2019-06" db="EMBL/GenBank/DDBJ databases">
        <title>Genomic Encyclopedia of Type Strains, Phase IV (KMG-V): Genome sequencing to study the core and pangenomes of soil and plant-associated prokaryotes.</title>
        <authorList>
            <person name="Whitman W."/>
        </authorList>
    </citation>
    <scope>NUCLEOTIDE SEQUENCE [LARGE SCALE GENOMIC DNA]</scope>
    <source>
        <strain evidence="6 7">BR 11650</strain>
    </source>
</reference>
<dbReference type="Gene3D" id="3.30.479.30">
    <property type="entry name" value="Band 7 domain"/>
    <property type="match status" value="1"/>
</dbReference>
<dbReference type="Proteomes" id="UP000318529">
    <property type="component" value="Unassembled WGS sequence"/>
</dbReference>
<dbReference type="Pfam" id="PF01145">
    <property type="entry name" value="Band_7"/>
    <property type="match status" value="1"/>
</dbReference>
<keyword evidence="2 4" id="KW-0472">Membrane</keyword>
<dbReference type="InterPro" id="IPR001107">
    <property type="entry name" value="Band_7"/>
</dbReference>
<dbReference type="AlphaFoldDB" id="A0A560C3W6"/>
<evidence type="ECO:0000256" key="3">
    <source>
        <dbReference type="SAM" id="MobiDB-lite"/>
    </source>
</evidence>
<dbReference type="InterPro" id="IPR036013">
    <property type="entry name" value="Band_7/SPFH_dom_sf"/>
</dbReference>
<dbReference type="PANTHER" id="PTHR23222">
    <property type="entry name" value="PROHIBITIN"/>
    <property type="match status" value="1"/>
</dbReference>
<evidence type="ECO:0000256" key="4">
    <source>
        <dbReference type="SAM" id="Phobius"/>
    </source>
</evidence>
<protein>
    <submittedName>
        <fullName evidence="6">Regulator of protease activity HflC (Stomatin/prohibitin superfamily)</fullName>
    </submittedName>
</protein>
<evidence type="ECO:0000256" key="1">
    <source>
        <dbReference type="ARBA" id="ARBA00004167"/>
    </source>
</evidence>
<dbReference type="GO" id="GO:0006508">
    <property type="term" value="P:proteolysis"/>
    <property type="evidence" value="ECO:0007669"/>
    <property type="project" value="UniProtKB-KW"/>
</dbReference>
<dbReference type="GO" id="GO:0008233">
    <property type="term" value="F:peptidase activity"/>
    <property type="evidence" value="ECO:0007669"/>
    <property type="project" value="UniProtKB-KW"/>
</dbReference>
<dbReference type="EMBL" id="VITH01000010">
    <property type="protein sequence ID" value="TWA79527.1"/>
    <property type="molecule type" value="Genomic_DNA"/>
</dbReference>
<dbReference type="GO" id="GO:0016020">
    <property type="term" value="C:membrane"/>
    <property type="evidence" value="ECO:0007669"/>
    <property type="project" value="UniProtKB-SubCell"/>
</dbReference>
<dbReference type="CDD" id="cd03401">
    <property type="entry name" value="SPFH_prohibitin"/>
    <property type="match status" value="1"/>
</dbReference>
<feature type="transmembrane region" description="Helical" evidence="4">
    <location>
        <begin position="30"/>
        <end position="51"/>
    </location>
</feature>
<feature type="region of interest" description="Disordered" evidence="3">
    <location>
        <begin position="320"/>
        <end position="376"/>
    </location>
</feature>
<dbReference type="GO" id="GO:0007005">
    <property type="term" value="P:mitochondrion organization"/>
    <property type="evidence" value="ECO:0007669"/>
    <property type="project" value="TreeGrafter"/>
</dbReference>
<accession>A0A560C3W6</accession>
<keyword evidence="4" id="KW-1133">Transmembrane helix</keyword>
<feature type="domain" description="Band 7" evidence="5">
    <location>
        <begin position="53"/>
        <end position="252"/>
    </location>
</feature>
<dbReference type="RefSeq" id="WP_145687883.1">
    <property type="nucleotide sequence ID" value="NZ_VITH01000010.1"/>
</dbReference>
<evidence type="ECO:0000313" key="6">
    <source>
        <dbReference type="EMBL" id="TWA79527.1"/>
    </source>
</evidence>
<name>A0A560C3W6_AZOBR</name>
<evidence type="ECO:0000313" key="7">
    <source>
        <dbReference type="Proteomes" id="UP000318529"/>
    </source>
</evidence>
<comment type="subcellular location">
    <subcellularLocation>
        <location evidence="1">Membrane</location>
        <topology evidence="1">Single-pass membrane protein</topology>
    </subcellularLocation>
</comment>
<dbReference type="PANTHER" id="PTHR23222:SF1">
    <property type="entry name" value="PROHIBITIN-2"/>
    <property type="match status" value="1"/>
</dbReference>
<proteinExistence type="predicted"/>
<dbReference type="InterPro" id="IPR000163">
    <property type="entry name" value="Prohibitin"/>
</dbReference>
<gene>
    <name evidence="6" type="ORF">FBZ83_11095</name>
</gene>
<keyword evidence="6" id="KW-0645">Protease</keyword>
<comment type="caution">
    <text evidence="6">The sequence shown here is derived from an EMBL/GenBank/DDBJ whole genome shotgun (WGS) entry which is preliminary data.</text>
</comment>
<keyword evidence="6" id="KW-0378">Hydrolase</keyword>
<evidence type="ECO:0000256" key="2">
    <source>
        <dbReference type="ARBA" id="ARBA00023136"/>
    </source>
</evidence>
<sequence>MTTLDPSAGDGLARAPLPQRAGLWLKRRSVSIYALTLTLILGFLAIAPAVFVEVPSGHVGVLWLRFFGGTVTDRVYSEGTHLIFPWDRVTMYDVRLRTDTRTYEAVAANGMSMTVTVALRYRVNPPAAGLLHKLAGDDYAEKLVHPEIASLVYEFVSKHNPENFYSINRADIQGFLLTEARRQFPAPPTDLQALKLPPGAIADDYSSVMIRVEDVLVAGVSFPPLVRQAIDRKIEQQQIMEEYDFRIAREAKERDRKRIEAEGVRDFQDIVARNITPEYLRLRGIEATRAFATSSNAKTIIIGGRDGLPVILNTGDDAKSGAGASGTGASGTAAGTAAPHETAAKEPDGLAGRLSTLDEPPPENSAPETPPDAAGR</sequence>
<feature type="compositionally biased region" description="Low complexity" evidence="3">
    <location>
        <begin position="330"/>
        <end position="341"/>
    </location>
</feature>